<proteinExistence type="inferred from homology"/>
<dbReference type="Gene3D" id="3.40.830.10">
    <property type="entry name" value="LigB-like"/>
    <property type="match status" value="1"/>
</dbReference>
<keyword evidence="4" id="KW-0862">Zinc</keyword>
<name>A0A430JFN1_9BACL</name>
<reference evidence="7 8" key="1">
    <citation type="submission" date="2018-12" db="EMBL/GenBank/DDBJ databases">
        <title>Bacillus ochoae sp. nov., Paenibacillus whitsoniae sp. nov., Paenibacillus spiritus sp. nov. Isolated from the Mars Exploration Rover during spacecraft assembly.</title>
        <authorList>
            <person name="Seuylemezian A."/>
            <person name="Vaishampayan P."/>
        </authorList>
    </citation>
    <scope>NUCLEOTIDE SEQUENCE [LARGE SCALE GENOMIC DNA]</scope>
    <source>
        <strain evidence="7 8">MER 54</strain>
    </source>
</reference>
<accession>A0A430JFN1</accession>
<dbReference type="GO" id="GO:0016702">
    <property type="term" value="F:oxidoreductase activity, acting on single donors with incorporation of molecular oxygen, incorporation of two atoms of oxygen"/>
    <property type="evidence" value="ECO:0007669"/>
    <property type="project" value="UniProtKB-ARBA"/>
</dbReference>
<evidence type="ECO:0000256" key="2">
    <source>
        <dbReference type="ARBA" id="ARBA00007581"/>
    </source>
</evidence>
<dbReference type="OrthoDB" id="9790889at2"/>
<dbReference type="InterPro" id="IPR014436">
    <property type="entry name" value="Extradiol_dOase_DODA"/>
</dbReference>
<feature type="domain" description="Extradiol ring-cleavage dioxygenase class III enzyme subunit B" evidence="6">
    <location>
        <begin position="19"/>
        <end position="245"/>
    </location>
</feature>
<evidence type="ECO:0000256" key="3">
    <source>
        <dbReference type="ARBA" id="ARBA00022723"/>
    </source>
</evidence>
<evidence type="ECO:0000259" key="6">
    <source>
        <dbReference type="Pfam" id="PF02900"/>
    </source>
</evidence>
<evidence type="ECO:0000313" key="8">
    <source>
        <dbReference type="Proteomes" id="UP000276128"/>
    </source>
</evidence>
<dbReference type="AlphaFoldDB" id="A0A430JFN1"/>
<keyword evidence="5" id="KW-0560">Oxidoreductase</keyword>
<dbReference type="EMBL" id="RXHU01000026">
    <property type="protein sequence ID" value="RTE09830.1"/>
    <property type="molecule type" value="Genomic_DNA"/>
</dbReference>
<dbReference type="PANTHER" id="PTHR30096">
    <property type="entry name" value="4,5-DOPA DIOXYGENASE EXTRADIOL-LIKE PROTEIN"/>
    <property type="match status" value="1"/>
</dbReference>
<evidence type="ECO:0000256" key="5">
    <source>
        <dbReference type="ARBA" id="ARBA00023002"/>
    </source>
</evidence>
<evidence type="ECO:0000256" key="1">
    <source>
        <dbReference type="ARBA" id="ARBA00001947"/>
    </source>
</evidence>
<keyword evidence="8" id="KW-1185">Reference proteome</keyword>
<dbReference type="PANTHER" id="PTHR30096:SF0">
    <property type="entry name" value="4,5-DOPA DIOXYGENASE EXTRADIOL-LIKE PROTEIN"/>
    <property type="match status" value="1"/>
</dbReference>
<dbReference type="InterPro" id="IPR004183">
    <property type="entry name" value="Xdiol_dOase_suB"/>
</dbReference>
<gene>
    <name evidence="7" type="ORF">EJQ19_10325</name>
</gene>
<evidence type="ECO:0000313" key="7">
    <source>
        <dbReference type="EMBL" id="RTE09830.1"/>
    </source>
</evidence>
<keyword evidence="3" id="KW-0479">Metal-binding</keyword>
<dbReference type="Pfam" id="PF02900">
    <property type="entry name" value="LigB"/>
    <property type="match status" value="1"/>
</dbReference>
<sequence>MLPTFFISHGHPGLAAQEDGFTAFLLRLSGSLPKPQAIVLFSAGWESSVQKISTAIEPVTLHGGAAEADPFLALHQYPAKGELTLSLHIKQLLENEGIGCETDDERGVDFCAWGPLSILYPDANIPLVMLSVNPRLTAEEQYRIGAALGPLREHEVLIVGSGGTVYNLAKLDENNPVPPEWAVAFEEWVAEQLETWNVDALFRYDERAPYVEAAVPLPGHFAPLLLAMGAGEASRRAKLLHHSFQLGALSLSCWMFGGMKLEKK</sequence>
<dbReference type="RefSeq" id="WP_126141136.1">
    <property type="nucleotide sequence ID" value="NZ_RXHU01000026.1"/>
</dbReference>
<dbReference type="PIRSF" id="PIRSF006157">
    <property type="entry name" value="Doxgns_DODA"/>
    <property type="match status" value="1"/>
</dbReference>
<comment type="cofactor">
    <cofactor evidence="1">
        <name>Zn(2+)</name>
        <dbReference type="ChEBI" id="CHEBI:29105"/>
    </cofactor>
</comment>
<keyword evidence="7" id="KW-0223">Dioxygenase</keyword>
<dbReference type="Proteomes" id="UP000276128">
    <property type="component" value="Unassembled WGS sequence"/>
</dbReference>
<dbReference type="SUPFAM" id="SSF53213">
    <property type="entry name" value="LigB-like"/>
    <property type="match status" value="1"/>
</dbReference>
<comment type="similarity">
    <text evidence="2">Belongs to the DODA-type extradiol aromatic ring-opening dioxygenase family.</text>
</comment>
<dbReference type="GO" id="GO:0008270">
    <property type="term" value="F:zinc ion binding"/>
    <property type="evidence" value="ECO:0007669"/>
    <property type="project" value="InterPro"/>
</dbReference>
<dbReference type="CDD" id="cd07363">
    <property type="entry name" value="45_DOPA_Dioxygenase"/>
    <property type="match status" value="1"/>
</dbReference>
<organism evidence="7 8">
    <name type="scientific">Paenibacillus whitsoniae</name>
    <dbReference type="NCBI Taxonomy" id="2496558"/>
    <lineage>
        <taxon>Bacteria</taxon>
        <taxon>Bacillati</taxon>
        <taxon>Bacillota</taxon>
        <taxon>Bacilli</taxon>
        <taxon>Bacillales</taxon>
        <taxon>Paenibacillaceae</taxon>
        <taxon>Paenibacillus</taxon>
    </lineage>
</organism>
<dbReference type="GO" id="GO:0008198">
    <property type="term" value="F:ferrous iron binding"/>
    <property type="evidence" value="ECO:0007669"/>
    <property type="project" value="InterPro"/>
</dbReference>
<comment type="caution">
    <text evidence="7">The sequence shown here is derived from an EMBL/GenBank/DDBJ whole genome shotgun (WGS) entry which is preliminary data.</text>
</comment>
<evidence type="ECO:0000256" key="4">
    <source>
        <dbReference type="ARBA" id="ARBA00022833"/>
    </source>
</evidence>
<protein>
    <submittedName>
        <fullName evidence="7">Dioxygenase</fullName>
    </submittedName>
</protein>